<gene>
    <name evidence="2" type="ORF">RU97_GL000195</name>
</gene>
<proteinExistence type="predicted"/>
<dbReference type="InterPro" id="IPR035940">
    <property type="entry name" value="CAP_sf"/>
</dbReference>
<organism evidence="2 3">
    <name type="scientific">Enterococcus canis</name>
    <dbReference type="NCBI Taxonomy" id="214095"/>
    <lineage>
        <taxon>Bacteria</taxon>
        <taxon>Bacillati</taxon>
        <taxon>Bacillota</taxon>
        <taxon>Bacilli</taxon>
        <taxon>Lactobacillales</taxon>
        <taxon>Enterococcaceae</taxon>
        <taxon>Enterococcus</taxon>
    </lineage>
</organism>
<dbReference type="STRING" id="214095.RU97_GL000195"/>
<evidence type="ECO:0000313" key="2">
    <source>
        <dbReference type="EMBL" id="OJG19962.1"/>
    </source>
</evidence>
<dbReference type="Proteomes" id="UP000181884">
    <property type="component" value="Unassembled WGS sequence"/>
</dbReference>
<dbReference type="EMBL" id="JXKH01000001">
    <property type="protein sequence ID" value="OJG19962.1"/>
    <property type="molecule type" value="Genomic_DNA"/>
</dbReference>
<dbReference type="Gene3D" id="3.40.33.10">
    <property type="entry name" value="CAP"/>
    <property type="match status" value="1"/>
</dbReference>
<feature type="domain" description="CAP-associated" evidence="1">
    <location>
        <begin position="47"/>
        <end position="186"/>
    </location>
</feature>
<protein>
    <recommendedName>
        <fullName evidence="1">CAP-associated domain-containing protein</fullName>
    </recommendedName>
</protein>
<dbReference type="AlphaFoldDB" id="A0A1L8RJT6"/>
<name>A0A1L8RJT6_9ENTE</name>
<dbReference type="InterPro" id="IPR029410">
    <property type="entry name" value="CAP_assoc"/>
</dbReference>
<evidence type="ECO:0000259" key="1">
    <source>
        <dbReference type="Pfam" id="PF14504"/>
    </source>
</evidence>
<keyword evidence="3" id="KW-1185">Reference proteome</keyword>
<accession>A0A1L8RJT6</accession>
<evidence type="ECO:0000313" key="3">
    <source>
        <dbReference type="Proteomes" id="UP000181884"/>
    </source>
</evidence>
<comment type="caution">
    <text evidence="2">The sequence shown here is derived from an EMBL/GenBank/DDBJ whole genome shotgun (WGS) entry which is preliminary data.</text>
</comment>
<sequence>MLAVFYGQPILFPAAAPPPADDLARQREHSALPYTEIKAAGTANLVGVTSSQLVAEWGEPRVVLPSGYTYETWIYGALDEEYAEVLVENDQVRDIKVFGSKLATAPFSLNMTLTDVAAITTIYSNFDVSYDDKQYAIELMEEDMNYRPLIAFDNGTFAILYFSQTSGRLMAIDYLDKKTLLTVMPYQLNAGSPLPVTMSGHADWRQINESNQTRMLKLLNLVRNRDQLGNYLLGADLGTTASDLLATFLQSPEEYIQVRIEDWRNRQVAQTIPPTFIMNGDEAAALLETQSKEHCQIYFATPVYDVGTTVLNIFADSLYYSRFSNKEPERIGIAFSKENVLVLLEEENETEGSQ</sequence>
<reference evidence="2 3" key="1">
    <citation type="submission" date="2014-12" db="EMBL/GenBank/DDBJ databases">
        <title>Draft genome sequences of 29 type strains of Enterococci.</title>
        <authorList>
            <person name="Zhong Z."/>
            <person name="Sun Z."/>
            <person name="Liu W."/>
            <person name="Zhang W."/>
            <person name="Zhang H."/>
        </authorList>
    </citation>
    <scope>NUCLEOTIDE SEQUENCE [LARGE SCALE GENOMIC DNA]</scope>
    <source>
        <strain evidence="2 3">DSM 17029</strain>
    </source>
</reference>
<dbReference type="Pfam" id="PF14504">
    <property type="entry name" value="CAP_assoc_N"/>
    <property type="match status" value="1"/>
</dbReference>